<dbReference type="GO" id="GO:0008173">
    <property type="term" value="F:RNA methyltransferase activity"/>
    <property type="evidence" value="ECO:0007669"/>
    <property type="project" value="InterPro"/>
</dbReference>
<keyword evidence="1" id="KW-0489">Methyltransferase</keyword>
<feature type="non-terminal residue" evidence="4">
    <location>
        <position position="1"/>
    </location>
</feature>
<dbReference type="EMBL" id="BARS01046990">
    <property type="protein sequence ID" value="GAG35174.1"/>
    <property type="molecule type" value="Genomic_DNA"/>
</dbReference>
<evidence type="ECO:0000259" key="3">
    <source>
        <dbReference type="Pfam" id="PF00588"/>
    </source>
</evidence>
<dbReference type="GO" id="GO:0003723">
    <property type="term" value="F:RNA binding"/>
    <property type="evidence" value="ECO:0007669"/>
    <property type="project" value="InterPro"/>
</dbReference>
<protein>
    <recommendedName>
        <fullName evidence="3">tRNA/rRNA methyltransferase SpoU type domain-containing protein</fullName>
    </recommendedName>
</protein>
<feature type="domain" description="tRNA/rRNA methyltransferase SpoU type" evidence="3">
    <location>
        <begin position="11"/>
        <end position="69"/>
    </location>
</feature>
<dbReference type="GO" id="GO:0006396">
    <property type="term" value="P:RNA processing"/>
    <property type="evidence" value="ECO:0007669"/>
    <property type="project" value="InterPro"/>
</dbReference>
<evidence type="ECO:0000256" key="2">
    <source>
        <dbReference type="ARBA" id="ARBA00022679"/>
    </source>
</evidence>
<evidence type="ECO:0000256" key="1">
    <source>
        <dbReference type="ARBA" id="ARBA00022603"/>
    </source>
</evidence>
<evidence type="ECO:0000313" key="4">
    <source>
        <dbReference type="EMBL" id="GAG35174.1"/>
    </source>
</evidence>
<sequence>ILAVDWVDGVSTPIHEIEEYPGHTVFILGSERNGVPNAVIEQCDGVIHIDQFGTIPSLNVAQAATVIMYDWHEKRRRNAEDN</sequence>
<reference evidence="4" key="1">
    <citation type="journal article" date="2014" name="Front. Microbiol.">
        <title>High frequency of phylogenetically diverse reductive dehalogenase-homologous genes in deep subseafloor sedimentary metagenomes.</title>
        <authorList>
            <person name="Kawai M."/>
            <person name="Futagami T."/>
            <person name="Toyoda A."/>
            <person name="Takaki Y."/>
            <person name="Nishi S."/>
            <person name="Hori S."/>
            <person name="Arai W."/>
            <person name="Tsubouchi T."/>
            <person name="Morono Y."/>
            <person name="Uchiyama I."/>
            <person name="Ito T."/>
            <person name="Fujiyama A."/>
            <person name="Inagaki F."/>
            <person name="Takami H."/>
        </authorList>
    </citation>
    <scope>NUCLEOTIDE SEQUENCE</scope>
    <source>
        <strain evidence="4">Expedition CK06-06</strain>
    </source>
</reference>
<dbReference type="PANTHER" id="PTHR46429">
    <property type="entry name" value="23S RRNA (GUANOSINE-2'-O-)-METHYLTRANSFERASE RLMB"/>
    <property type="match status" value="1"/>
</dbReference>
<keyword evidence="2" id="KW-0808">Transferase</keyword>
<dbReference type="AlphaFoldDB" id="X0WW21"/>
<organism evidence="4">
    <name type="scientific">marine sediment metagenome</name>
    <dbReference type="NCBI Taxonomy" id="412755"/>
    <lineage>
        <taxon>unclassified sequences</taxon>
        <taxon>metagenomes</taxon>
        <taxon>ecological metagenomes</taxon>
    </lineage>
</organism>
<dbReference type="GO" id="GO:0005829">
    <property type="term" value="C:cytosol"/>
    <property type="evidence" value="ECO:0007669"/>
    <property type="project" value="TreeGrafter"/>
</dbReference>
<dbReference type="Gene3D" id="3.40.1280.10">
    <property type="match status" value="1"/>
</dbReference>
<name>X0WW21_9ZZZZ</name>
<gene>
    <name evidence="4" type="ORF">S01H1_70646</name>
</gene>
<accession>X0WW21</accession>
<dbReference type="GO" id="GO:0032259">
    <property type="term" value="P:methylation"/>
    <property type="evidence" value="ECO:0007669"/>
    <property type="project" value="UniProtKB-KW"/>
</dbReference>
<dbReference type="InterPro" id="IPR029026">
    <property type="entry name" value="tRNA_m1G_MTases_N"/>
</dbReference>
<dbReference type="InterPro" id="IPR004441">
    <property type="entry name" value="rRNA_MeTrfase_TrmH"/>
</dbReference>
<dbReference type="InterPro" id="IPR029028">
    <property type="entry name" value="Alpha/beta_knot_MTases"/>
</dbReference>
<dbReference type="SUPFAM" id="SSF75217">
    <property type="entry name" value="alpha/beta knot"/>
    <property type="match status" value="1"/>
</dbReference>
<comment type="caution">
    <text evidence="4">The sequence shown here is derived from an EMBL/GenBank/DDBJ whole genome shotgun (WGS) entry which is preliminary data.</text>
</comment>
<dbReference type="InterPro" id="IPR001537">
    <property type="entry name" value="SpoU_MeTrfase"/>
</dbReference>
<proteinExistence type="predicted"/>
<dbReference type="PANTHER" id="PTHR46429:SF1">
    <property type="entry name" value="23S RRNA (GUANOSINE-2'-O-)-METHYLTRANSFERASE RLMB"/>
    <property type="match status" value="1"/>
</dbReference>
<dbReference type="Pfam" id="PF00588">
    <property type="entry name" value="SpoU_methylase"/>
    <property type="match status" value="1"/>
</dbReference>